<dbReference type="SUPFAM" id="SSF56672">
    <property type="entry name" value="DNA/RNA polymerases"/>
    <property type="match status" value="1"/>
</dbReference>
<dbReference type="Gene3D" id="3.60.10.10">
    <property type="entry name" value="Endonuclease/exonuclease/phosphatase"/>
    <property type="match status" value="1"/>
</dbReference>
<dbReference type="AlphaFoldDB" id="A0ABD1AQ57"/>
<dbReference type="CDD" id="cd01650">
    <property type="entry name" value="RT_nLTR_like"/>
    <property type="match status" value="1"/>
</dbReference>
<accession>A0ABD1AQ57</accession>
<dbReference type="InterPro" id="IPR043502">
    <property type="entry name" value="DNA/RNA_pol_sf"/>
</dbReference>
<evidence type="ECO:0000313" key="2">
    <source>
        <dbReference type="EMBL" id="KAL1208857.1"/>
    </source>
</evidence>
<proteinExistence type="predicted"/>
<dbReference type="Pfam" id="PF13966">
    <property type="entry name" value="zf-RVT"/>
    <property type="match status" value="1"/>
</dbReference>
<dbReference type="SUPFAM" id="SSF56219">
    <property type="entry name" value="DNase I-like"/>
    <property type="match status" value="1"/>
</dbReference>
<dbReference type="InterPro" id="IPR036691">
    <property type="entry name" value="Endo/exonu/phosph_ase_sf"/>
</dbReference>
<dbReference type="PANTHER" id="PTHR33116">
    <property type="entry name" value="REVERSE TRANSCRIPTASE ZINC-BINDING DOMAIN-CONTAINING PROTEIN-RELATED-RELATED"/>
    <property type="match status" value="1"/>
</dbReference>
<sequence length="1125" mass="128884">MISCEIKLPSYQSAFVVSFVYASNCEVERRNLWEELSNFSLDQRVAGKAWTVLGDFNQVLNPEDHSSVGRLRIDRGMREFRSCILNASLVDLTYRGSTFTWWNMNATNPGAKKLDRVLVNAIWLDTWPMSFALFGEPDFSDHSPSCITLNPDIQRQRKPFKFLNLLLLNQDFIHLIQSLWYTFNFTGTAMYRVSKKLKALKSPIRSFSKENYSNIEKRVKDAHALLLAKQQQLLTLPSIRIASEKREANRKWQILVKAEEAFLRQKSGINWLSNGDCNSAFFHRMAATRQSQKHIHFLFDDAGNRVDTQQGIIDLCATYFENLLGSDQSPPMFIPEDINCLLSFRCSPAQSEKLESMFTIEEIRAVFFSLPRNKAAGPDGYSAEFFRSCWSVVGPEVVSAVHEFFISGTLLTQWNATSLALIPKVTNASSANQFRPISCCNTLYKVISKLLAGRLQEFLPSAISHTQSAFIKGRLLVENVLLATEIVKGYNRKNIEPRAMLKVDLRKAFDTVRWDFILVILKIMELPDRFINWISLCLTSPTFSVSVNGNLGGFFKSTRGIRQGDALSPYLFVMVMEVFSKLLETHYTLAHIGYHPHTANLNISHLMFADDLMIFFDGNNNSLHQINEALDLFGSWSGLQMNPQKTELFTAGLNQQQTQQLSSFGFQIGSLPIRYLGFPLMHRKLKISEYSPLLDKLEGQFKSWAVKTLSYAGRLQLLSSVISGIVNFWISAFILPKGCIDKIESMCSRFLWTGDIENFHSTKVAWTSVCLPKEEGGLGLRRFAVWNNTLCLRMIWLLFSQGGSLWVAWHRQHSLNGLSFWAVEEKQSDSWNWKSLMRLRHLAERFISCSVGNGDLASFWYDSWTPFGPLINYFGLEGPRVLRVPVNAMVSEACNQSGWIIAAPRSAASLSLHIHLTTIPLPSASDFEDSFTWTVDGTDLSYFSSAKTWECLRPRAPTVNWFSTVWYKGATPRHAFFMWLSTLDRLPTRSRLVSWGMQIPPTCCLCSVFEETRDHLLLCCEVSVTLWRLVLRRLGFNDVIFTTWNGLLTWTRINGTNSPSTIRKITAHATLYQLWHERNNRLHNQQTTPTPILFKLLDRQIRNTISSKRKRRKFRDLMGIWFQWE</sequence>
<comment type="caution">
    <text evidence="2">The sequence shown here is derived from an EMBL/GenBank/DDBJ whole genome shotgun (WGS) entry which is preliminary data.</text>
</comment>
<dbReference type="EMBL" id="JBANAX010000436">
    <property type="protein sequence ID" value="KAL1208857.1"/>
    <property type="molecule type" value="Genomic_DNA"/>
</dbReference>
<name>A0ABD1AQ57_CARAN</name>
<protein>
    <submittedName>
        <fullName evidence="2">Ribonuclease H protein</fullName>
    </submittedName>
</protein>
<dbReference type="InterPro" id="IPR000477">
    <property type="entry name" value="RT_dom"/>
</dbReference>
<evidence type="ECO:0000313" key="3">
    <source>
        <dbReference type="Proteomes" id="UP001558713"/>
    </source>
</evidence>
<gene>
    <name evidence="2" type="ORF">V5N11_010535</name>
</gene>
<dbReference type="Proteomes" id="UP001558713">
    <property type="component" value="Unassembled WGS sequence"/>
</dbReference>
<dbReference type="Pfam" id="PF00078">
    <property type="entry name" value="RVT_1"/>
    <property type="match status" value="1"/>
</dbReference>
<feature type="domain" description="Reverse transcriptase" evidence="1">
    <location>
        <begin position="403"/>
        <end position="680"/>
    </location>
</feature>
<dbReference type="InterPro" id="IPR026960">
    <property type="entry name" value="RVT-Znf"/>
</dbReference>
<evidence type="ECO:0000259" key="1">
    <source>
        <dbReference type="PROSITE" id="PS50878"/>
    </source>
</evidence>
<reference evidence="2 3" key="1">
    <citation type="submission" date="2024-04" db="EMBL/GenBank/DDBJ databases">
        <title>Genome assembly C_amara_ONT_v2.</title>
        <authorList>
            <person name="Yant L."/>
            <person name="Moore C."/>
            <person name="Slenker M."/>
        </authorList>
    </citation>
    <scope>NUCLEOTIDE SEQUENCE [LARGE SCALE GENOMIC DNA]</scope>
    <source>
        <tissue evidence="2">Leaf</tissue>
    </source>
</reference>
<organism evidence="2 3">
    <name type="scientific">Cardamine amara subsp. amara</name>
    <dbReference type="NCBI Taxonomy" id="228776"/>
    <lineage>
        <taxon>Eukaryota</taxon>
        <taxon>Viridiplantae</taxon>
        <taxon>Streptophyta</taxon>
        <taxon>Embryophyta</taxon>
        <taxon>Tracheophyta</taxon>
        <taxon>Spermatophyta</taxon>
        <taxon>Magnoliopsida</taxon>
        <taxon>eudicotyledons</taxon>
        <taxon>Gunneridae</taxon>
        <taxon>Pentapetalae</taxon>
        <taxon>rosids</taxon>
        <taxon>malvids</taxon>
        <taxon>Brassicales</taxon>
        <taxon>Brassicaceae</taxon>
        <taxon>Cardamineae</taxon>
        <taxon>Cardamine</taxon>
    </lineage>
</organism>
<dbReference type="PROSITE" id="PS50878">
    <property type="entry name" value="RT_POL"/>
    <property type="match status" value="1"/>
</dbReference>
<keyword evidence="3" id="KW-1185">Reference proteome</keyword>
<dbReference type="PANTHER" id="PTHR33116:SF80">
    <property type="entry name" value="REVERSE TRANSCRIPTASE ZINC-BINDING DOMAIN-CONTAINING PROTEIN"/>
    <property type="match status" value="1"/>
</dbReference>